<evidence type="ECO:0000313" key="2">
    <source>
        <dbReference type="EMBL" id="SPF29733.1"/>
    </source>
</evidence>
<proteinExistence type="predicted"/>
<evidence type="ECO:0000259" key="1">
    <source>
        <dbReference type="Pfam" id="PF12146"/>
    </source>
</evidence>
<dbReference type="AlphaFoldDB" id="A0A2R8ABV7"/>
<organism evidence="2 3">
    <name type="scientific">Pontivivens insulae</name>
    <dbReference type="NCBI Taxonomy" id="1639689"/>
    <lineage>
        <taxon>Bacteria</taxon>
        <taxon>Pseudomonadati</taxon>
        <taxon>Pseudomonadota</taxon>
        <taxon>Alphaproteobacteria</taxon>
        <taxon>Rhodobacterales</taxon>
        <taxon>Paracoccaceae</taxon>
        <taxon>Pontivivens</taxon>
    </lineage>
</organism>
<dbReference type="PANTHER" id="PTHR11614">
    <property type="entry name" value="PHOSPHOLIPASE-RELATED"/>
    <property type="match status" value="1"/>
</dbReference>
<dbReference type="InterPro" id="IPR029058">
    <property type="entry name" value="AB_hydrolase_fold"/>
</dbReference>
<keyword evidence="3" id="KW-1185">Reference proteome</keyword>
<evidence type="ECO:0000313" key="3">
    <source>
        <dbReference type="Proteomes" id="UP000244932"/>
    </source>
</evidence>
<dbReference type="EC" id="3.1.1.5" evidence="2"/>
<dbReference type="SUPFAM" id="SSF53474">
    <property type="entry name" value="alpha/beta-Hydrolases"/>
    <property type="match status" value="1"/>
</dbReference>
<dbReference type="Proteomes" id="UP000244932">
    <property type="component" value="Unassembled WGS sequence"/>
</dbReference>
<dbReference type="RefSeq" id="WP_108782405.1">
    <property type="nucleotide sequence ID" value="NZ_OMKW01000002.1"/>
</dbReference>
<keyword evidence="2" id="KW-0378">Hydrolase</keyword>
<protein>
    <submittedName>
        <fullName evidence="2">Lysophospholipase L2</fullName>
        <ecNumber evidence="2">3.1.1.5</ecNumber>
    </submittedName>
</protein>
<dbReference type="GO" id="GO:0004622">
    <property type="term" value="F:phosphatidylcholine lysophospholipase activity"/>
    <property type="evidence" value="ECO:0007669"/>
    <property type="project" value="UniProtKB-EC"/>
</dbReference>
<dbReference type="Pfam" id="PF12146">
    <property type="entry name" value="Hydrolase_4"/>
    <property type="match status" value="1"/>
</dbReference>
<accession>A0A2R8ABV7</accession>
<feature type="domain" description="Serine aminopeptidase S33" evidence="1">
    <location>
        <begin position="40"/>
        <end position="289"/>
    </location>
</feature>
<reference evidence="2 3" key="1">
    <citation type="submission" date="2018-03" db="EMBL/GenBank/DDBJ databases">
        <authorList>
            <person name="Keele B.F."/>
        </authorList>
    </citation>
    <scope>NUCLEOTIDE SEQUENCE [LARGE SCALE GENOMIC DNA]</scope>
    <source>
        <strain evidence="2 3">CeCT 8812</strain>
    </source>
</reference>
<dbReference type="InterPro" id="IPR022742">
    <property type="entry name" value="Hydrolase_4"/>
</dbReference>
<dbReference type="OrthoDB" id="9788260at2"/>
<dbReference type="InterPro" id="IPR051044">
    <property type="entry name" value="MAG_DAG_Lipase"/>
</dbReference>
<dbReference type="Gene3D" id="3.40.50.1820">
    <property type="entry name" value="alpha/beta hydrolase"/>
    <property type="match status" value="1"/>
</dbReference>
<dbReference type="EMBL" id="OMKW01000002">
    <property type="protein sequence ID" value="SPF29733.1"/>
    <property type="molecule type" value="Genomic_DNA"/>
</dbReference>
<gene>
    <name evidence="2" type="primary">pldB</name>
    <name evidence="2" type="ORF">POI8812_02049</name>
</gene>
<name>A0A2R8ABV7_9RHOB</name>
<sequence length="309" mass="33936">MTTDAPLHLDIADAPAGGTAQYHTVGEMQIRIATWPGGQNGTVLILPGRTEYIEKYGRVITRFVMQGYSVACIDWRGQGLSTRPGGNLELGHVRSFSEYQHDLKAMLAVTQDWPTPRHIVCHSMGGCIGLRALSNGLEVASATFSAPMWGLHLKPAERMFAPFTIRFLRAMGRGQDFAPGGRNSRSVLLKSFEDNPLTTDPETFAWFRGQLKSHAILGLGAPSVSWLGAAFDEMEELHDAPMPTCPVLVGVGGDEEVVSTSAILSQMERIPNGTLVNLGDARHELFMERPELLNEWWTRIDAHLANTNQ</sequence>